<evidence type="ECO:0000256" key="1">
    <source>
        <dbReference type="SAM" id="MobiDB-lite"/>
    </source>
</evidence>
<dbReference type="RefSeq" id="XP_001597836.1">
    <property type="nucleotide sequence ID" value="XM_001597786.1"/>
</dbReference>
<dbReference type="AlphaFoldDB" id="A7E9Q2"/>
<evidence type="ECO:0000313" key="2">
    <source>
        <dbReference type="EMBL" id="EDN97104.1"/>
    </source>
</evidence>
<sequence>MAAEASIYTYLAESHTHPTGTEHKPLKRLPGLLKSGITPITPPPYDNYYKHKAHQDLKWYQADRFGGFTTQEIHLHDAFAPYSKAKAAGKLTCPIHPIIQRTKWRRKLPAQLARYPLGNGREGYWDAVRRSPEGIAGYMFDALFLGEMEEIDGIDLPAELQGKKGYRKFKLRPPHISAQESERRRVQGMLERFRDDVTLDLSSGHTDTKSGLPDEFEFANTSGSLDHAFWECLRKWGVRVDGADVVGLKLEPWFEHERTSELKPRDYLVSHVWPITLSYFIDIQNQTWWSTYKMVFGARSTQIPKIFGKRTINRLDGQPPAPPSVGFENIDGDFMGVGPMNQMQNIAQWLRNSYKQRAYQIRDALIAHGNLESSFPVAGWPLSPPPDDNEDDDYEDEDEEDEDEEDEDNEEVPFCSRYDEIKSYLINQKRELAIDTMKFRMPEHTLHQYIRRNGGIDLSADEWREFLLNCTERKELFQIRQKNGKLPTPYHAILRMLSTGWSTNLAAPDTPVQVNISRAQAECFFNASVIYLTDRKEPWYRLDFWDADVEIFRTLCNNWLVANNRGDPLPKDIFEACIHARVQPRFVLGPKGIVRKLPGPPPKATASRKRQAKGLQPGPPSKHRSQNRLT</sequence>
<accession>A7E9Q2</accession>
<feature type="region of interest" description="Disordered" evidence="1">
    <location>
        <begin position="593"/>
        <end position="630"/>
    </location>
</feature>
<dbReference type="EMBL" id="CH476622">
    <property type="protein sequence ID" value="EDN97104.1"/>
    <property type="molecule type" value="Genomic_DNA"/>
</dbReference>
<dbReference type="GO" id="GO:0019843">
    <property type="term" value="F:rRNA binding"/>
    <property type="evidence" value="ECO:0000318"/>
    <property type="project" value="GO_Central"/>
</dbReference>
<feature type="region of interest" description="Disordered" evidence="1">
    <location>
        <begin position="377"/>
        <end position="413"/>
    </location>
</feature>
<dbReference type="GO" id="GO:0030687">
    <property type="term" value="C:preribosome, large subunit precursor"/>
    <property type="evidence" value="ECO:0000318"/>
    <property type="project" value="GO_Central"/>
</dbReference>
<dbReference type="KEGG" id="ssl:SS1G_02032"/>
<dbReference type="InParanoid" id="A7E9Q2"/>
<dbReference type="STRING" id="665079.A7E9Q2"/>
<protein>
    <submittedName>
        <fullName evidence="2">Uncharacterized protein</fullName>
    </submittedName>
</protein>
<dbReference type="Proteomes" id="UP000001312">
    <property type="component" value="Unassembled WGS sequence"/>
</dbReference>
<reference evidence="3" key="1">
    <citation type="journal article" date="2011" name="PLoS Genet.">
        <title>Genomic analysis of the necrotrophic fungal pathogens Sclerotinia sclerotiorum and Botrytis cinerea.</title>
        <authorList>
            <person name="Amselem J."/>
            <person name="Cuomo C.A."/>
            <person name="van Kan J.A."/>
            <person name="Viaud M."/>
            <person name="Benito E.P."/>
            <person name="Couloux A."/>
            <person name="Coutinho P.M."/>
            <person name="de Vries R.P."/>
            <person name="Dyer P.S."/>
            <person name="Fillinger S."/>
            <person name="Fournier E."/>
            <person name="Gout L."/>
            <person name="Hahn M."/>
            <person name="Kohn L."/>
            <person name="Lapalu N."/>
            <person name="Plummer K.M."/>
            <person name="Pradier J.M."/>
            <person name="Quevillon E."/>
            <person name="Sharon A."/>
            <person name="Simon A."/>
            <person name="ten Have A."/>
            <person name="Tudzynski B."/>
            <person name="Tudzynski P."/>
            <person name="Wincker P."/>
            <person name="Andrew M."/>
            <person name="Anthouard V."/>
            <person name="Beever R.E."/>
            <person name="Beffa R."/>
            <person name="Benoit I."/>
            <person name="Bouzid O."/>
            <person name="Brault B."/>
            <person name="Chen Z."/>
            <person name="Choquer M."/>
            <person name="Collemare J."/>
            <person name="Cotton P."/>
            <person name="Danchin E.G."/>
            <person name="Da Silva C."/>
            <person name="Gautier A."/>
            <person name="Giraud C."/>
            <person name="Giraud T."/>
            <person name="Gonzalez C."/>
            <person name="Grossetete S."/>
            <person name="Guldener U."/>
            <person name="Henrissat B."/>
            <person name="Howlett B.J."/>
            <person name="Kodira C."/>
            <person name="Kretschmer M."/>
            <person name="Lappartient A."/>
            <person name="Leroch M."/>
            <person name="Levis C."/>
            <person name="Mauceli E."/>
            <person name="Neuveglise C."/>
            <person name="Oeser B."/>
            <person name="Pearson M."/>
            <person name="Poulain J."/>
            <person name="Poussereau N."/>
            <person name="Quesneville H."/>
            <person name="Rascle C."/>
            <person name="Schumacher J."/>
            <person name="Segurens B."/>
            <person name="Sexton A."/>
            <person name="Silva E."/>
            <person name="Sirven C."/>
            <person name="Soanes D.M."/>
            <person name="Talbot N.J."/>
            <person name="Templeton M."/>
            <person name="Yandava C."/>
            <person name="Yarden O."/>
            <person name="Zeng Q."/>
            <person name="Rollins J.A."/>
            <person name="Lebrun M.H."/>
            <person name="Dickman M."/>
        </authorList>
    </citation>
    <scope>NUCLEOTIDE SEQUENCE [LARGE SCALE GENOMIC DNA]</scope>
    <source>
        <strain evidence="3">ATCC 18683 / 1980 / Ss-1</strain>
    </source>
</reference>
<dbReference type="GO" id="GO:0000463">
    <property type="term" value="P:maturation of LSU-rRNA from tricistronic rRNA transcript (SSU-rRNA, 5.8S rRNA, LSU-rRNA)"/>
    <property type="evidence" value="ECO:0000318"/>
    <property type="project" value="GO_Central"/>
</dbReference>
<keyword evidence="3" id="KW-1185">Reference proteome</keyword>
<feature type="compositionally biased region" description="Basic residues" evidence="1">
    <location>
        <begin position="621"/>
        <end position="630"/>
    </location>
</feature>
<proteinExistence type="predicted"/>
<dbReference type="OMA" id="HAFWECL"/>
<organism evidence="2 3">
    <name type="scientific">Sclerotinia sclerotiorum (strain ATCC 18683 / 1980 / Ss-1)</name>
    <name type="common">White mold</name>
    <name type="synonym">Whetzelinia sclerotiorum</name>
    <dbReference type="NCBI Taxonomy" id="665079"/>
    <lineage>
        <taxon>Eukaryota</taxon>
        <taxon>Fungi</taxon>
        <taxon>Dikarya</taxon>
        <taxon>Ascomycota</taxon>
        <taxon>Pezizomycotina</taxon>
        <taxon>Leotiomycetes</taxon>
        <taxon>Helotiales</taxon>
        <taxon>Sclerotiniaceae</taxon>
        <taxon>Sclerotinia</taxon>
    </lineage>
</organism>
<dbReference type="HOGENOM" id="CLU_017973_0_0_1"/>
<name>A7E9Q2_SCLS1</name>
<feature type="compositionally biased region" description="Acidic residues" evidence="1">
    <location>
        <begin position="387"/>
        <end position="411"/>
    </location>
</feature>
<dbReference type="GeneID" id="5493811"/>
<evidence type="ECO:0000313" key="3">
    <source>
        <dbReference type="Proteomes" id="UP000001312"/>
    </source>
</evidence>
<gene>
    <name evidence="2" type="ORF">SS1G_02032</name>
</gene>